<dbReference type="GO" id="GO:0003700">
    <property type="term" value="F:DNA-binding transcription factor activity"/>
    <property type="evidence" value="ECO:0007669"/>
    <property type="project" value="InterPro"/>
</dbReference>
<gene>
    <name evidence="5" type="ordered locus">Gbro_1313</name>
</gene>
<dbReference type="eggNOG" id="COG1846">
    <property type="taxonomic scope" value="Bacteria"/>
</dbReference>
<dbReference type="Pfam" id="PF12802">
    <property type="entry name" value="MarR_2"/>
    <property type="match status" value="1"/>
</dbReference>
<evidence type="ECO:0000256" key="2">
    <source>
        <dbReference type="ARBA" id="ARBA00023125"/>
    </source>
</evidence>
<dbReference type="OrthoDB" id="3237509at2"/>
<dbReference type="HOGENOM" id="CLU_083287_27_5_11"/>
<keyword evidence="6" id="KW-1185">Reference proteome</keyword>
<evidence type="ECO:0000313" key="6">
    <source>
        <dbReference type="Proteomes" id="UP000001219"/>
    </source>
</evidence>
<evidence type="ECO:0000259" key="4">
    <source>
        <dbReference type="PROSITE" id="PS50995"/>
    </source>
</evidence>
<dbReference type="PRINTS" id="PR00598">
    <property type="entry name" value="HTHMARR"/>
</dbReference>
<keyword evidence="1" id="KW-0805">Transcription regulation</keyword>
<evidence type="ECO:0000313" key="5">
    <source>
        <dbReference type="EMBL" id="ACY20602.1"/>
    </source>
</evidence>
<keyword evidence="3" id="KW-0804">Transcription</keyword>
<dbReference type="GO" id="GO:0003677">
    <property type="term" value="F:DNA binding"/>
    <property type="evidence" value="ECO:0007669"/>
    <property type="project" value="UniProtKB-KW"/>
</dbReference>
<evidence type="ECO:0000256" key="1">
    <source>
        <dbReference type="ARBA" id="ARBA00023015"/>
    </source>
</evidence>
<name>D0L5S3_GORB4</name>
<dbReference type="PANTHER" id="PTHR33164:SF104">
    <property type="entry name" value="TRANSCRIPTIONAL REGULATORY PROTEIN"/>
    <property type="match status" value="1"/>
</dbReference>
<dbReference type="PROSITE" id="PS50995">
    <property type="entry name" value="HTH_MARR_2"/>
    <property type="match status" value="1"/>
</dbReference>
<dbReference type="InterPro" id="IPR000835">
    <property type="entry name" value="HTH_MarR-typ"/>
</dbReference>
<feature type="domain" description="HTH marR-type" evidence="4">
    <location>
        <begin position="28"/>
        <end position="161"/>
    </location>
</feature>
<evidence type="ECO:0000256" key="3">
    <source>
        <dbReference type="ARBA" id="ARBA00023163"/>
    </source>
</evidence>
<dbReference type="Gene3D" id="1.10.10.10">
    <property type="entry name" value="Winged helix-like DNA-binding domain superfamily/Winged helix DNA-binding domain"/>
    <property type="match status" value="1"/>
</dbReference>
<proteinExistence type="predicted"/>
<dbReference type="PROSITE" id="PS01117">
    <property type="entry name" value="HTH_MARR_1"/>
    <property type="match status" value="1"/>
</dbReference>
<dbReference type="KEGG" id="gbr:Gbro_1313"/>
<dbReference type="AlphaFoldDB" id="D0L5S3"/>
<dbReference type="InterPro" id="IPR039422">
    <property type="entry name" value="MarR/SlyA-like"/>
</dbReference>
<keyword evidence="2" id="KW-0238">DNA-binding</keyword>
<dbReference type="RefSeq" id="WP_012833172.1">
    <property type="nucleotide sequence ID" value="NC_013441.1"/>
</dbReference>
<reference evidence="6" key="1">
    <citation type="submission" date="2009-10" db="EMBL/GenBank/DDBJ databases">
        <title>The complete chromosome of Gordonia bronchialis DSM 43247.</title>
        <authorList>
            <consortium name="US DOE Joint Genome Institute (JGI-PGF)"/>
            <person name="Lucas S."/>
            <person name="Copeland A."/>
            <person name="Lapidus A."/>
            <person name="Glavina del Rio T."/>
            <person name="Dalin E."/>
            <person name="Tice H."/>
            <person name="Bruce D."/>
            <person name="Goodwin L."/>
            <person name="Pitluck S."/>
            <person name="Kyrpides N."/>
            <person name="Mavromatis K."/>
            <person name="Ivanova N."/>
            <person name="Ovchinnikova G."/>
            <person name="Saunders E."/>
            <person name="Brettin T."/>
            <person name="Detter J.C."/>
            <person name="Han C."/>
            <person name="Larimer F."/>
            <person name="Land M."/>
            <person name="Hauser L."/>
            <person name="Markowitz V."/>
            <person name="Cheng J.-F."/>
            <person name="Hugenholtz P."/>
            <person name="Woyke T."/>
            <person name="Wu D."/>
            <person name="Jando M."/>
            <person name="Schneider S."/>
            <person name="Goeker M."/>
            <person name="Klenk H.-P."/>
            <person name="Eisen J.A."/>
        </authorList>
    </citation>
    <scope>NUCLEOTIDE SEQUENCE [LARGE SCALE GENOMIC DNA]</scope>
    <source>
        <strain evidence="6">ATCC 25592 / DSM 43247 / BCRC 13721 / JCM 3198 / KCTC 3076 / NBRC 16047 / NCTC 10667</strain>
    </source>
</reference>
<accession>D0L5S3</accession>
<dbReference type="SMART" id="SM00347">
    <property type="entry name" value="HTH_MARR"/>
    <property type="match status" value="1"/>
</dbReference>
<organism evidence="5 6">
    <name type="scientific">Gordonia bronchialis (strain ATCC 25592 / DSM 43247 / BCRC 13721 / JCM 3198 / KCTC 3076 / NBRC 16047 / NCTC 10667)</name>
    <name type="common">Rhodococcus bronchialis</name>
    <dbReference type="NCBI Taxonomy" id="526226"/>
    <lineage>
        <taxon>Bacteria</taxon>
        <taxon>Bacillati</taxon>
        <taxon>Actinomycetota</taxon>
        <taxon>Actinomycetes</taxon>
        <taxon>Mycobacteriales</taxon>
        <taxon>Gordoniaceae</taxon>
        <taxon>Gordonia</taxon>
    </lineage>
</organism>
<dbReference type="Proteomes" id="UP000001219">
    <property type="component" value="Chromosome"/>
</dbReference>
<dbReference type="InterPro" id="IPR036388">
    <property type="entry name" value="WH-like_DNA-bd_sf"/>
</dbReference>
<dbReference type="GO" id="GO:0006950">
    <property type="term" value="P:response to stress"/>
    <property type="evidence" value="ECO:0007669"/>
    <property type="project" value="TreeGrafter"/>
</dbReference>
<dbReference type="PANTHER" id="PTHR33164">
    <property type="entry name" value="TRANSCRIPTIONAL REGULATOR, MARR FAMILY"/>
    <property type="match status" value="1"/>
</dbReference>
<reference evidence="5 6" key="2">
    <citation type="journal article" date="2010" name="Stand. Genomic Sci.">
        <title>Complete genome sequence of Gordonia bronchialis type strain (3410).</title>
        <authorList>
            <person name="Ivanova N."/>
            <person name="Sikorski J."/>
            <person name="Jando M."/>
            <person name="Lapidus A."/>
            <person name="Nolan M."/>
            <person name="Lucas S."/>
            <person name="Del Rio T.G."/>
            <person name="Tice H."/>
            <person name="Copeland A."/>
            <person name="Cheng J.F."/>
            <person name="Chen F."/>
            <person name="Bruce D."/>
            <person name="Goodwin L."/>
            <person name="Pitluck S."/>
            <person name="Mavromatis K."/>
            <person name="Ovchinnikova G."/>
            <person name="Pati A."/>
            <person name="Chen A."/>
            <person name="Palaniappan K."/>
            <person name="Land M."/>
            <person name="Hauser L."/>
            <person name="Chang Y.J."/>
            <person name="Jeffries C.D."/>
            <person name="Chain P."/>
            <person name="Saunders E."/>
            <person name="Han C."/>
            <person name="Detter J.C."/>
            <person name="Brettin T."/>
            <person name="Rohde M."/>
            <person name="Goker M."/>
            <person name="Bristow J."/>
            <person name="Eisen J.A."/>
            <person name="Markowitz V."/>
            <person name="Hugenholtz P."/>
            <person name="Klenk H.P."/>
            <person name="Kyrpides N.C."/>
        </authorList>
    </citation>
    <scope>NUCLEOTIDE SEQUENCE [LARGE SCALE GENOMIC DNA]</scope>
    <source>
        <strain evidence="6">ATCC 25592 / DSM 43247 / BCRC 13721 / JCM 3198 / KCTC 3076 / NBRC 16047 / NCTC 10667</strain>
    </source>
</reference>
<dbReference type="InterPro" id="IPR023187">
    <property type="entry name" value="Tscrpt_reg_MarR-type_CS"/>
</dbReference>
<dbReference type="SUPFAM" id="SSF46785">
    <property type="entry name" value="Winged helix' DNA-binding domain"/>
    <property type="match status" value="1"/>
</dbReference>
<protein>
    <submittedName>
        <fullName evidence="5">Regulatory protein MarR</fullName>
    </submittedName>
</protein>
<dbReference type="InterPro" id="IPR036390">
    <property type="entry name" value="WH_DNA-bd_sf"/>
</dbReference>
<dbReference type="EMBL" id="CP001802">
    <property type="protein sequence ID" value="ACY20602.1"/>
    <property type="molecule type" value="Genomic_DNA"/>
</dbReference>
<sequence>MTADSPTDLVDRIQREWARAYPDLDVSPVGILGRIQRLATVVNHRFDRNLDRHGITRSEYDILGALARADGPIRASEVVSTTTLSGASITKLTDTLARRDLLVRRRSERDGRVVLLELTDDGRALVDAELPRRLADDEQVLAALSPDERDELAELLRRVLASLGE</sequence>